<evidence type="ECO:0000313" key="1">
    <source>
        <dbReference type="EMBL" id="SEL50264.1"/>
    </source>
</evidence>
<dbReference type="AlphaFoldDB" id="A0A1H7QRA3"/>
<dbReference type="STRING" id="235985.SAMN05414137_109162"/>
<gene>
    <name evidence="1" type="ORF">SAMN05414137_109162</name>
</gene>
<organism evidence="1 2">
    <name type="scientific">Streptacidiphilus jiangxiensis</name>
    <dbReference type="NCBI Taxonomy" id="235985"/>
    <lineage>
        <taxon>Bacteria</taxon>
        <taxon>Bacillati</taxon>
        <taxon>Actinomycetota</taxon>
        <taxon>Actinomycetes</taxon>
        <taxon>Kitasatosporales</taxon>
        <taxon>Streptomycetaceae</taxon>
        <taxon>Streptacidiphilus</taxon>
    </lineage>
</organism>
<dbReference type="RefSeq" id="WP_143094429.1">
    <property type="nucleotide sequence ID" value="NZ_BBPN01000009.1"/>
</dbReference>
<dbReference type="EMBL" id="FOAZ01000009">
    <property type="protein sequence ID" value="SEL50264.1"/>
    <property type="molecule type" value="Genomic_DNA"/>
</dbReference>
<reference evidence="2" key="1">
    <citation type="submission" date="2016-10" db="EMBL/GenBank/DDBJ databases">
        <authorList>
            <person name="Varghese N."/>
        </authorList>
    </citation>
    <scope>NUCLEOTIDE SEQUENCE [LARGE SCALE GENOMIC DNA]</scope>
    <source>
        <strain evidence="2">DSM 45096 / BCRC 16803 / CGMCC 4.1857 / CIP 109030 / JCM 12277 / KCTC 19219 / NBRC 100920 / 33214</strain>
    </source>
</reference>
<protein>
    <submittedName>
        <fullName evidence="1">Uncharacterized protein</fullName>
    </submittedName>
</protein>
<dbReference type="eggNOG" id="ENOG5030PIQ">
    <property type="taxonomic scope" value="Bacteria"/>
</dbReference>
<evidence type="ECO:0000313" key="2">
    <source>
        <dbReference type="Proteomes" id="UP000183015"/>
    </source>
</evidence>
<keyword evidence="2" id="KW-1185">Reference proteome</keyword>
<proteinExistence type="predicted"/>
<dbReference type="Proteomes" id="UP000183015">
    <property type="component" value="Unassembled WGS sequence"/>
</dbReference>
<sequence>MRRNPASDHLGSSPTTTPTLITSAAAILGAVLAGCSAAPSQPAPESPPTPVTSVSTSATRAALNSRAQAAEQVQQALGARITLDEERYGSGTGSPCSTSSATLFTARCGQVAAAVDTDAALALSAIKGRVGFATLSRTARALLVDARSYRNLGCDGNPAADATRHACLAPSAALAQAFPDLRDGINLALRGQ</sequence>
<dbReference type="PROSITE" id="PS51257">
    <property type="entry name" value="PROKAR_LIPOPROTEIN"/>
    <property type="match status" value="1"/>
</dbReference>
<name>A0A1H7QRA3_STRJI</name>
<accession>A0A1H7QRA3</accession>